<dbReference type="RefSeq" id="XP_024662494.1">
    <property type="nucleotide sequence ID" value="XM_024806726.1"/>
</dbReference>
<dbReference type="PRINTS" id="PR00421">
    <property type="entry name" value="THIOREDOXIN"/>
</dbReference>
<evidence type="ECO:0000256" key="12">
    <source>
        <dbReference type="PIRSR" id="PIRSR605792-51"/>
    </source>
</evidence>
<dbReference type="GO" id="GO:0034976">
    <property type="term" value="P:response to endoplasmic reticulum stress"/>
    <property type="evidence" value="ECO:0007669"/>
    <property type="project" value="TreeGrafter"/>
</dbReference>
<evidence type="ECO:0000259" key="15">
    <source>
        <dbReference type="PROSITE" id="PS51352"/>
    </source>
</evidence>
<dbReference type="InterPro" id="IPR005792">
    <property type="entry name" value="Prot_disulphide_isomerase"/>
</dbReference>
<dbReference type="PANTHER" id="PTHR18929">
    <property type="entry name" value="PROTEIN DISULFIDE ISOMERASE"/>
    <property type="match status" value="1"/>
</dbReference>
<dbReference type="STRING" id="45607.A0A2T0FC20"/>
<dbReference type="FunFam" id="3.40.30.10:FF:000017">
    <property type="entry name" value="Protein disulfide-isomerase A4"/>
    <property type="match status" value="1"/>
</dbReference>
<evidence type="ECO:0000256" key="8">
    <source>
        <dbReference type="ARBA" id="ARBA00022824"/>
    </source>
</evidence>
<proteinExistence type="inferred from homology"/>
<accession>A0A2T0FC20</accession>
<evidence type="ECO:0000256" key="11">
    <source>
        <dbReference type="ARBA" id="ARBA00023284"/>
    </source>
</evidence>
<keyword evidence="7" id="KW-0677">Repeat</keyword>
<dbReference type="GO" id="GO:0005788">
    <property type="term" value="C:endoplasmic reticulum lumen"/>
    <property type="evidence" value="ECO:0007669"/>
    <property type="project" value="UniProtKB-SubCell"/>
</dbReference>
<evidence type="ECO:0000313" key="16">
    <source>
        <dbReference type="EMBL" id="PRT52548.1"/>
    </source>
</evidence>
<dbReference type="EMBL" id="NDIQ01000001">
    <property type="protein sequence ID" value="PRT52548.1"/>
    <property type="molecule type" value="Genomic_DNA"/>
</dbReference>
<dbReference type="AlphaFoldDB" id="A0A2T0FC20"/>
<comment type="subcellular location">
    <subcellularLocation>
        <location evidence="3">Endoplasmic reticulum lumen</location>
    </subcellularLocation>
</comment>
<keyword evidence="9 12" id="KW-1015">Disulfide bond</keyword>
<dbReference type="Pfam" id="PF00085">
    <property type="entry name" value="Thioredoxin"/>
    <property type="match status" value="2"/>
</dbReference>
<evidence type="ECO:0000256" key="1">
    <source>
        <dbReference type="ARBA" id="ARBA00001182"/>
    </source>
</evidence>
<evidence type="ECO:0000256" key="7">
    <source>
        <dbReference type="ARBA" id="ARBA00022737"/>
    </source>
</evidence>
<evidence type="ECO:0000256" key="6">
    <source>
        <dbReference type="ARBA" id="ARBA00022729"/>
    </source>
</evidence>
<protein>
    <recommendedName>
        <fullName evidence="5 14">Protein disulfide-isomerase</fullName>
        <ecNumber evidence="5 14">5.3.4.1</ecNumber>
    </recommendedName>
</protein>
<dbReference type="CDD" id="cd02995">
    <property type="entry name" value="PDI_a_PDI_a'_C"/>
    <property type="match status" value="1"/>
</dbReference>
<gene>
    <name evidence="16" type="ORF">B9G98_00168</name>
</gene>
<dbReference type="OrthoDB" id="427280at2759"/>
<evidence type="ECO:0000256" key="9">
    <source>
        <dbReference type="ARBA" id="ARBA00023157"/>
    </source>
</evidence>
<reference evidence="16 17" key="1">
    <citation type="submission" date="2017-04" db="EMBL/GenBank/DDBJ databases">
        <title>Genome sequencing of [Candida] sorbophila.</title>
        <authorList>
            <person name="Ahn J.O."/>
        </authorList>
    </citation>
    <scope>NUCLEOTIDE SEQUENCE [LARGE SCALE GENOMIC DNA]</scope>
    <source>
        <strain evidence="16 17">DS02</strain>
    </source>
</reference>
<evidence type="ECO:0000256" key="3">
    <source>
        <dbReference type="ARBA" id="ARBA00004319"/>
    </source>
</evidence>
<comment type="caution">
    <text evidence="16">The sequence shown here is derived from an EMBL/GenBank/DDBJ whole genome shotgun (WGS) entry which is preliminary data.</text>
</comment>
<evidence type="ECO:0000256" key="2">
    <source>
        <dbReference type="ARBA" id="ARBA00002692"/>
    </source>
</evidence>
<evidence type="ECO:0000313" key="17">
    <source>
        <dbReference type="Proteomes" id="UP000238350"/>
    </source>
</evidence>
<dbReference type="GeneID" id="36513917"/>
<dbReference type="EC" id="5.3.4.1" evidence="5 14"/>
<organism evidence="16 17">
    <name type="scientific">Wickerhamiella sorbophila</name>
    <dbReference type="NCBI Taxonomy" id="45607"/>
    <lineage>
        <taxon>Eukaryota</taxon>
        <taxon>Fungi</taxon>
        <taxon>Dikarya</taxon>
        <taxon>Ascomycota</taxon>
        <taxon>Saccharomycotina</taxon>
        <taxon>Dipodascomycetes</taxon>
        <taxon>Dipodascales</taxon>
        <taxon>Trichomonascaceae</taxon>
        <taxon>Wickerhamiella</taxon>
    </lineage>
</organism>
<dbReference type="PANTHER" id="PTHR18929:SF132">
    <property type="entry name" value="PROTEIN DISULFIDE-ISOMERASE A3"/>
    <property type="match status" value="1"/>
</dbReference>
<dbReference type="CDD" id="cd02961">
    <property type="entry name" value="PDI_a_family"/>
    <property type="match status" value="1"/>
</dbReference>
<feature type="domain" description="Thioredoxin" evidence="15">
    <location>
        <begin position="336"/>
        <end position="461"/>
    </location>
</feature>
<dbReference type="PROSITE" id="PS51352">
    <property type="entry name" value="THIOREDOXIN_2"/>
    <property type="match status" value="2"/>
</dbReference>
<dbReference type="Pfam" id="PF13848">
    <property type="entry name" value="Thioredoxin_6"/>
    <property type="match status" value="1"/>
</dbReference>
<dbReference type="InterPro" id="IPR017937">
    <property type="entry name" value="Thioredoxin_CS"/>
</dbReference>
<keyword evidence="10 14" id="KW-0413">Isomerase</keyword>
<feature type="disulfide bond" description="Redox-active" evidence="12">
    <location>
        <begin position="386"/>
        <end position="389"/>
    </location>
</feature>
<evidence type="ECO:0000256" key="4">
    <source>
        <dbReference type="ARBA" id="ARBA00006347"/>
    </source>
</evidence>
<dbReference type="SUPFAM" id="SSF52833">
    <property type="entry name" value="Thioredoxin-like"/>
    <property type="match status" value="4"/>
</dbReference>
<dbReference type="InterPro" id="IPR013766">
    <property type="entry name" value="Thioredoxin_domain"/>
</dbReference>
<dbReference type="GO" id="GO:0003756">
    <property type="term" value="F:protein disulfide isomerase activity"/>
    <property type="evidence" value="ECO:0007669"/>
    <property type="project" value="UniProtKB-EC"/>
</dbReference>
<evidence type="ECO:0000256" key="13">
    <source>
        <dbReference type="RuleBase" id="RU004208"/>
    </source>
</evidence>
<comment type="catalytic activity">
    <reaction evidence="1 14">
        <text>Catalyzes the rearrangement of -S-S- bonds in proteins.</text>
        <dbReference type="EC" id="5.3.4.1"/>
    </reaction>
</comment>
<dbReference type="Proteomes" id="UP000238350">
    <property type="component" value="Unassembled WGS sequence"/>
</dbReference>
<keyword evidence="11 12" id="KW-0676">Redox-active center</keyword>
<dbReference type="NCBIfam" id="TIGR01130">
    <property type="entry name" value="ER_PDI_fam"/>
    <property type="match status" value="1"/>
</dbReference>
<keyword evidence="17" id="KW-1185">Reference proteome</keyword>
<evidence type="ECO:0000256" key="10">
    <source>
        <dbReference type="ARBA" id="ARBA00023235"/>
    </source>
</evidence>
<dbReference type="InterPro" id="IPR005788">
    <property type="entry name" value="PDI_thioredoxin-like_dom"/>
</dbReference>
<evidence type="ECO:0000256" key="5">
    <source>
        <dbReference type="ARBA" id="ARBA00012723"/>
    </source>
</evidence>
<feature type="disulfide bond" description="Redox-active" evidence="12">
    <location>
        <begin position="54"/>
        <end position="57"/>
    </location>
</feature>
<evidence type="ECO:0000256" key="14">
    <source>
        <dbReference type="RuleBase" id="RU361130"/>
    </source>
</evidence>
<feature type="chain" id="PRO_5015370476" description="Protein disulfide-isomerase" evidence="14">
    <location>
        <begin position="23"/>
        <end position="492"/>
    </location>
</feature>
<sequence>MKWTNFAVALFASTVRAAGASADASDVLVLNSENFESVLAENPLVLVEFYAPWCGHCKNLAPEYEKAATTLKDESIVLAKVDCTENQALCANYNIAGYPTLKVFRGESNSDFRGGRQVDSIVSAMRRQNTPLLTDITSKNLDEVVDSSDYVALAFFDKKSQDKKDLFKDAAETYRERLRAGVSDDKKLASKYGAKVPGLVMFKKGEEPAVYDGDFSAEDVDKFLNSEAFAAFTELTPHNFQAYAESGLPLLYVFVTSEAELKEVGDYLAPMLKTTKGVINAAWLNGTAYKGHVEILGLEDKFPAMIIHDMAANLKFPHDQTNKLTKASVASYLKKFVAGELKPKLKSAPVPESQDGPVYILVGDEFESVVTKGKKDALVEFYAPWCGYCKKMSPVYDQLGLAFADSNVVIAKLDHTENDVPLPIRSYPTIYFFRAGEKEPILYEGTRTLEDMAEFIKTHSTSDINVAELLEKLSDADVEFESESDSGKHDEL</sequence>
<feature type="domain" description="Thioredoxin" evidence="15">
    <location>
        <begin position="16"/>
        <end position="229"/>
    </location>
</feature>
<dbReference type="InterPro" id="IPR036249">
    <property type="entry name" value="Thioredoxin-like_sf"/>
</dbReference>
<dbReference type="PROSITE" id="PS00194">
    <property type="entry name" value="THIOREDOXIN_1"/>
    <property type="match status" value="2"/>
</dbReference>
<dbReference type="CDD" id="cd02981">
    <property type="entry name" value="PDI_b_family"/>
    <property type="match status" value="1"/>
</dbReference>
<keyword evidence="6 14" id="KW-0732">Signal</keyword>
<keyword evidence="8" id="KW-0256">Endoplasmic reticulum</keyword>
<dbReference type="NCBIfam" id="TIGR01126">
    <property type="entry name" value="pdi_dom"/>
    <property type="match status" value="1"/>
</dbReference>
<dbReference type="GO" id="GO:0006457">
    <property type="term" value="P:protein folding"/>
    <property type="evidence" value="ECO:0007669"/>
    <property type="project" value="TreeGrafter"/>
</dbReference>
<comment type="function">
    <text evidence="2">Participates in the folding of proteins containing disulfide bonds, may be involved in glycosylation, prolyl hydroxylation and triglyceride transfer.</text>
</comment>
<name>A0A2T0FC20_9ASCO</name>
<dbReference type="CDD" id="cd02982">
    <property type="entry name" value="PDI_b'_family"/>
    <property type="match status" value="1"/>
</dbReference>
<feature type="signal peptide" evidence="14">
    <location>
        <begin position="1"/>
        <end position="22"/>
    </location>
</feature>
<comment type="similarity">
    <text evidence="4 13">Belongs to the protein disulfide isomerase family.</text>
</comment>
<dbReference type="Gene3D" id="3.40.30.10">
    <property type="entry name" value="Glutaredoxin"/>
    <property type="match status" value="4"/>
</dbReference>